<evidence type="ECO:0000259" key="6">
    <source>
        <dbReference type="Pfam" id="PF12698"/>
    </source>
</evidence>
<dbReference type="NCBIfam" id="TIGR03061">
    <property type="entry name" value="pip_yhgE_Nterm"/>
    <property type="match status" value="1"/>
</dbReference>
<dbReference type="Gene3D" id="3.40.1710.10">
    <property type="entry name" value="abc type-2 transporter like domain"/>
    <property type="match status" value="1"/>
</dbReference>
<dbReference type="GO" id="GO:0140359">
    <property type="term" value="F:ABC-type transporter activity"/>
    <property type="evidence" value="ECO:0007669"/>
    <property type="project" value="InterPro"/>
</dbReference>
<dbReference type="InterPro" id="IPR017501">
    <property type="entry name" value="Phage_infect_YhgE_C"/>
</dbReference>
<proteinExistence type="predicted"/>
<evidence type="ECO:0000256" key="3">
    <source>
        <dbReference type="ARBA" id="ARBA00022989"/>
    </source>
</evidence>
<feature type="domain" description="ABC-2 type transporter transmembrane" evidence="6">
    <location>
        <begin position="25"/>
        <end position="150"/>
    </location>
</feature>
<gene>
    <name evidence="7" type="ORF">H7B90_07780</name>
</gene>
<organism evidence="7 8">
    <name type="scientific">Cohnella xylanilytica</name>
    <dbReference type="NCBI Taxonomy" id="557555"/>
    <lineage>
        <taxon>Bacteria</taxon>
        <taxon>Bacillati</taxon>
        <taxon>Bacillota</taxon>
        <taxon>Bacilli</taxon>
        <taxon>Bacillales</taxon>
        <taxon>Paenibacillaceae</taxon>
        <taxon>Cohnella</taxon>
    </lineage>
</organism>
<accession>A0A841TZF9</accession>
<dbReference type="InterPro" id="IPR051328">
    <property type="entry name" value="T7SS_ABC-Transporter"/>
</dbReference>
<comment type="subcellular location">
    <subcellularLocation>
        <location evidence="1">Membrane</location>
        <topology evidence="1">Multi-pass membrane protein</topology>
    </subcellularLocation>
</comment>
<sequence length="674" mass="70913">MRRRSLFMHDWKAILGHKQLRAAVAILLFIPVLYAGMFLSGYWNPYAKLDKLPVAVVNLDRGADASGQRLQIGRDMVGELKKSGSLDFRFVGPEEAEDGLKEGRYYLSIVIPEDFSANVASLNDNEPKPARLIYRTNPGNNYVSGQIGGTAVKELKEEVSRKITKTYTETVLKSIRKLSDGFASAGEGASRLSEGAASARDGAAKLQEGIGTLKNGAYKLEEGLSPLTSGMDSLVGSSSRLRQGAASLAGGLGKLSSEHKRLTEGSSGMEADLAKLAAGLQDGRKSAAAASDEAKSLAELVKRYADAHPDLAADESFAALMKQSEKVVASNEAVRESAAALSGSADSLTAGHAKLTEGLKAESAALAAGAEGGAKLSSGLSGFAAGLGAWNEGFGRFGAGLRSLADGSGRLDTGAEQLAQGFVGLVNGSKELSDKLLDAAAESAGGANASDKMLDMFAQPVQIAEQPLNEVPTYGTGSAPYFLTLGLLVGSLMAFNIVPFKFPASPQVSGWKFALSKLGLYWGIGLVQTVIVNLLLLFAFGIEPANVPLMLLYSLIVSMVFMTLLMMLVALLGTFGKLLGVFLVVTQLASSGGTFPFELSPEWIQAVGRCLPMTYALRGFHAVISTANWELFWREVGVLALYIAGFAAVLLVRVVLQARSGKLYPPASAGARAH</sequence>
<reference evidence="7 8" key="1">
    <citation type="submission" date="2020-08" db="EMBL/GenBank/DDBJ databases">
        <title>Cohnella phylogeny.</title>
        <authorList>
            <person name="Dunlap C."/>
        </authorList>
    </citation>
    <scope>NUCLEOTIDE SEQUENCE [LARGE SCALE GENOMIC DNA]</scope>
    <source>
        <strain evidence="7 8">DSM 25239</strain>
    </source>
</reference>
<name>A0A841TZF9_9BACL</name>
<dbReference type="RefSeq" id="WP_185135289.1">
    <property type="nucleotide sequence ID" value="NZ_JACJVR010000026.1"/>
</dbReference>
<evidence type="ECO:0000256" key="4">
    <source>
        <dbReference type="ARBA" id="ARBA00023136"/>
    </source>
</evidence>
<evidence type="ECO:0000313" key="8">
    <source>
        <dbReference type="Proteomes" id="UP000553776"/>
    </source>
</evidence>
<evidence type="ECO:0000256" key="5">
    <source>
        <dbReference type="SAM" id="Phobius"/>
    </source>
</evidence>
<dbReference type="NCBIfam" id="TIGR03062">
    <property type="entry name" value="pip_yhgE_Cterm"/>
    <property type="match status" value="1"/>
</dbReference>
<dbReference type="PANTHER" id="PTHR43077">
    <property type="entry name" value="TRANSPORT PERMEASE YVFS-RELATED"/>
    <property type="match status" value="1"/>
</dbReference>
<feature type="transmembrane region" description="Helical" evidence="5">
    <location>
        <begin position="636"/>
        <end position="656"/>
    </location>
</feature>
<keyword evidence="3 5" id="KW-1133">Transmembrane helix</keyword>
<evidence type="ECO:0000256" key="2">
    <source>
        <dbReference type="ARBA" id="ARBA00022692"/>
    </source>
</evidence>
<dbReference type="InterPro" id="IPR013525">
    <property type="entry name" value="ABC2_TM"/>
</dbReference>
<dbReference type="GO" id="GO:0016020">
    <property type="term" value="C:membrane"/>
    <property type="evidence" value="ECO:0007669"/>
    <property type="project" value="UniProtKB-SubCell"/>
</dbReference>
<keyword evidence="8" id="KW-1185">Reference proteome</keyword>
<dbReference type="InterPro" id="IPR017500">
    <property type="entry name" value="Phage_infect_YhgE_N"/>
</dbReference>
<protein>
    <submittedName>
        <fullName evidence="7">YhgE/Pip domain-containing protein</fullName>
    </submittedName>
</protein>
<feature type="transmembrane region" description="Helical" evidence="5">
    <location>
        <begin position="578"/>
        <end position="597"/>
    </location>
</feature>
<comment type="caution">
    <text evidence="7">The sequence shown here is derived from an EMBL/GenBank/DDBJ whole genome shotgun (WGS) entry which is preliminary data.</text>
</comment>
<dbReference type="Proteomes" id="UP000553776">
    <property type="component" value="Unassembled WGS sequence"/>
</dbReference>
<keyword evidence="2 5" id="KW-0812">Transmembrane</keyword>
<keyword evidence="4 5" id="KW-0472">Membrane</keyword>
<evidence type="ECO:0000313" key="7">
    <source>
        <dbReference type="EMBL" id="MBB6691291.1"/>
    </source>
</evidence>
<feature type="transmembrane region" description="Helical" evidence="5">
    <location>
        <begin position="519"/>
        <end position="542"/>
    </location>
</feature>
<feature type="transmembrane region" description="Helical" evidence="5">
    <location>
        <begin position="548"/>
        <end position="571"/>
    </location>
</feature>
<dbReference type="AlphaFoldDB" id="A0A841TZF9"/>
<evidence type="ECO:0000256" key="1">
    <source>
        <dbReference type="ARBA" id="ARBA00004141"/>
    </source>
</evidence>
<feature type="domain" description="ABC-2 type transporter transmembrane" evidence="6">
    <location>
        <begin position="470"/>
        <end position="650"/>
    </location>
</feature>
<dbReference type="PANTHER" id="PTHR43077:SF5">
    <property type="entry name" value="PHAGE INFECTION PROTEIN"/>
    <property type="match status" value="1"/>
</dbReference>
<dbReference type="Pfam" id="PF12698">
    <property type="entry name" value="ABC2_membrane_3"/>
    <property type="match status" value="2"/>
</dbReference>
<feature type="transmembrane region" description="Helical" evidence="5">
    <location>
        <begin position="479"/>
        <end position="498"/>
    </location>
</feature>
<dbReference type="EMBL" id="JACJVR010000026">
    <property type="protein sequence ID" value="MBB6691291.1"/>
    <property type="molecule type" value="Genomic_DNA"/>
</dbReference>
<feature type="transmembrane region" description="Helical" evidence="5">
    <location>
        <begin position="20"/>
        <end position="43"/>
    </location>
</feature>